<proteinExistence type="predicted"/>
<gene>
    <name evidence="1" type="ORF">Aory04_000282400</name>
</gene>
<dbReference type="AlphaFoldDB" id="A0AAN5BUJ6"/>
<dbReference type="Proteomes" id="UP001165205">
    <property type="component" value="Unassembled WGS sequence"/>
</dbReference>
<protein>
    <submittedName>
        <fullName evidence="1">Unnamed protein product</fullName>
    </submittedName>
</protein>
<evidence type="ECO:0000313" key="2">
    <source>
        <dbReference type="Proteomes" id="UP001165205"/>
    </source>
</evidence>
<accession>A0AAN5BUJ6</accession>
<organism evidence="1 2">
    <name type="scientific">Aspergillus oryzae</name>
    <name type="common">Yellow koji mold</name>
    <dbReference type="NCBI Taxonomy" id="5062"/>
    <lineage>
        <taxon>Eukaryota</taxon>
        <taxon>Fungi</taxon>
        <taxon>Dikarya</taxon>
        <taxon>Ascomycota</taxon>
        <taxon>Pezizomycotina</taxon>
        <taxon>Eurotiomycetes</taxon>
        <taxon>Eurotiomycetidae</taxon>
        <taxon>Eurotiales</taxon>
        <taxon>Aspergillaceae</taxon>
        <taxon>Aspergillus</taxon>
        <taxon>Aspergillus subgen. Circumdati</taxon>
    </lineage>
</organism>
<name>A0AAN5BUJ6_ASPOZ</name>
<reference evidence="1" key="1">
    <citation type="submission" date="2023-04" db="EMBL/GenBank/DDBJ databases">
        <title>Aspergillus oryzae NBRC 4228.</title>
        <authorList>
            <person name="Ichikawa N."/>
            <person name="Sato H."/>
            <person name="Tonouchi N."/>
        </authorList>
    </citation>
    <scope>NUCLEOTIDE SEQUENCE</scope>
    <source>
        <strain evidence="1">NBRC 4228</strain>
    </source>
</reference>
<comment type="caution">
    <text evidence="1">The sequence shown here is derived from an EMBL/GenBank/DDBJ whole genome shotgun (WGS) entry which is preliminary data.</text>
</comment>
<dbReference type="EMBL" id="BSYA01000022">
    <property type="protein sequence ID" value="GMG25890.1"/>
    <property type="molecule type" value="Genomic_DNA"/>
</dbReference>
<evidence type="ECO:0000313" key="1">
    <source>
        <dbReference type="EMBL" id="GMG25890.1"/>
    </source>
</evidence>
<sequence length="95" mass="10198">MIYTAEASEPGGSVIAKLIWYVRSSPEDQKVNGLSSQQCNHGFPRVSGFGLAGEPGVKPHDCQQNKVTSVKSGSWGCLLHFVHLDAESINPESAE</sequence>